<dbReference type="RefSeq" id="WP_074298097.1">
    <property type="nucleotide sequence ID" value="NZ_FSRU01000002.1"/>
</dbReference>
<gene>
    <name evidence="1" type="ORF">SAMN05444165_3786</name>
</gene>
<sequence>MQVRKRWLSRAGMAALVLTLTGCGCWPLEETSRYESEWKSQTVAAVFKDADREANACVDVLYTQHLKDAVSACKSGEYEKIRNRITGEPVKIGLAKASCAEAQDELDHGISPKIDQRIFNLNPFPDEISSCMTQKGFKLEQVEKKQCYVKIM</sequence>
<accession>A0A1N6KK92</accession>
<name>A0A1N6KK92_9BURK</name>
<evidence type="ECO:0000313" key="1">
    <source>
        <dbReference type="EMBL" id="SIO56968.1"/>
    </source>
</evidence>
<dbReference type="AlphaFoldDB" id="A0A1N6KK92"/>
<reference evidence="1 2" key="1">
    <citation type="submission" date="2016-11" db="EMBL/GenBank/DDBJ databases">
        <authorList>
            <person name="Jaros S."/>
            <person name="Januszkiewicz K."/>
            <person name="Wedrychowicz H."/>
        </authorList>
    </citation>
    <scope>NUCLEOTIDE SEQUENCE [LARGE SCALE GENOMIC DNA]</scope>
    <source>
        <strain evidence="1 2">GAS95</strain>
    </source>
</reference>
<evidence type="ECO:0000313" key="2">
    <source>
        <dbReference type="Proteomes" id="UP000185151"/>
    </source>
</evidence>
<keyword evidence="2" id="KW-1185">Reference proteome</keyword>
<evidence type="ECO:0008006" key="3">
    <source>
        <dbReference type="Google" id="ProtNLM"/>
    </source>
</evidence>
<proteinExistence type="predicted"/>
<dbReference type="OrthoDB" id="9010498at2"/>
<protein>
    <recommendedName>
        <fullName evidence="3">Lipoprotein</fullName>
    </recommendedName>
</protein>
<dbReference type="Proteomes" id="UP000185151">
    <property type="component" value="Unassembled WGS sequence"/>
</dbReference>
<dbReference type="PROSITE" id="PS51257">
    <property type="entry name" value="PROKAR_LIPOPROTEIN"/>
    <property type="match status" value="1"/>
</dbReference>
<organism evidence="1 2">
    <name type="scientific">Paraburkholderia phenazinium</name>
    <dbReference type="NCBI Taxonomy" id="60549"/>
    <lineage>
        <taxon>Bacteria</taxon>
        <taxon>Pseudomonadati</taxon>
        <taxon>Pseudomonadota</taxon>
        <taxon>Betaproteobacteria</taxon>
        <taxon>Burkholderiales</taxon>
        <taxon>Burkholderiaceae</taxon>
        <taxon>Paraburkholderia</taxon>
    </lineage>
</organism>
<dbReference type="EMBL" id="FSRU01000002">
    <property type="protein sequence ID" value="SIO56968.1"/>
    <property type="molecule type" value="Genomic_DNA"/>
</dbReference>